<protein>
    <submittedName>
        <fullName evidence="3">Acetyl-coenzyme A synthetase 2</fullName>
        <ecNumber evidence="3">6.2.1.1</ecNumber>
    </submittedName>
</protein>
<evidence type="ECO:0000313" key="3">
    <source>
        <dbReference type="EMBL" id="KAJ1918209.1"/>
    </source>
</evidence>
<keyword evidence="3" id="KW-0436">Ligase</keyword>
<dbReference type="AlphaFoldDB" id="A0A9W7ZWR2"/>
<reference evidence="3" key="1">
    <citation type="submission" date="2022-07" db="EMBL/GenBank/DDBJ databases">
        <title>Phylogenomic reconstructions and comparative analyses of Kickxellomycotina fungi.</title>
        <authorList>
            <person name="Reynolds N.K."/>
            <person name="Stajich J.E."/>
            <person name="Barry K."/>
            <person name="Grigoriev I.V."/>
            <person name="Crous P."/>
            <person name="Smith M.E."/>
        </authorList>
    </citation>
    <scope>NUCLEOTIDE SEQUENCE</scope>
    <source>
        <strain evidence="3">NBRC 100468</strain>
    </source>
</reference>
<comment type="caution">
    <text evidence="3">The sequence shown here is derived from an EMBL/GenBank/DDBJ whole genome shotgun (WGS) entry which is preliminary data.</text>
</comment>
<dbReference type="EMBL" id="JANBPU010000051">
    <property type="protein sequence ID" value="KAJ1918209.1"/>
    <property type="molecule type" value="Genomic_DNA"/>
</dbReference>
<dbReference type="SUPFAM" id="SSF52972">
    <property type="entry name" value="ITPase-like"/>
    <property type="match status" value="1"/>
</dbReference>
<dbReference type="EC" id="6.2.1.1" evidence="3"/>
<dbReference type="PANTHER" id="PTHR11067:SF9">
    <property type="entry name" value="INOSINE TRIPHOSPHATE PYROPHOSPHATASE"/>
    <property type="match status" value="1"/>
</dbReference>
<evidence type="ECO:0000256" key="2">
    <source>
        <dbReference type="ARBA" id="ARBA00022801"/>
    </source>
</evidence>
<dbReference type="PANTHER" id="PTHR11067">
    <property type="entry name" value="INOSINE TRIPHOSPHATE PYROPHOSPHATASE/HAM1 PROTEIN"/>
    <property type="match status" value="1"/>
</dbReference>
<dbReference type="Pfam" id="PF01725">
    <property type="entry name" value="Ham1p_like"/>
    <property type="match status" value="1"/>
</dbReference>
<dbReference type="InterPro" id="IPR002637">
    <property type="entry name" value="RdgB/HAM1"/>
</dbReference>
<name>A0A9W7ZWR2_9FUNG</name>
<keyword evidence="4" id="KW-1185">Reference proteome</keyword>
<organism evidence="3 4">
    <name type="scientific">Mycoemilia scoparia</name>
    <dbReference type="NCBI Taxonomy" id="417184"/>
    <lineage>
        <taxon>Eukaryota</taxon>
        <taxon>Fungi</taxon>
        <taxon>Fungi incertae sedis</taxon>
        <taxon>Zoopagomycota</taxon>
        <taxon>Kickxellomycotina</taxon>
        <taxon>Kickxellomycetes</taxon>
        <taxon>Kickxellales</taxon>
        <taxon>Kickxellaceae</taxon>
        <taxon>Mycoemilia</taxon>
    </lineage>
</organism>
<dbReference type="GO" id="GO:0047429">
    <property type="term" value="F:nucleoside triphosphate diphosphatase activity"/>
    <property type="evidence" value="ECO:0007669"/>
    <property type="project" value="InterPro"/>
</dbReference>
<comment type="similarity">
    <text evidence="1">Belongs to the HAM1 NTPase family.</text>
</comment>
<proteinExistence type="inferred from homology"/>
<sequence length="131" mass="14564">MSAMKKIVFVTGNANKLKEVQAILSGLVEINSKNIDRLYNMLCGFEDKSGYALCTFAYCSGPGHDPILFEGKTHGTIVPPRGPTTFGWDPVFQPDGHTQTYAEMEPSLKNTLSHRYKALSAFKEFLDKSKQ</sequence>
<accession>A0A9W7ZWR2</accession>
<gene>
    <name evidence="3" type="primary">ACS2_1</name>
    <name evidence="3" type="ORF">H4219_002766</name>
</gene>
<dbReference type="Gene3D" id="3.90.950.10">
    <property type="match status" value="2"/>
</dbReference>
<evidence type="ECO:0000313" key="4">
    <source>
        <dbReference type="Proteomes" id="UP001150538"/>
    </source>
</evidence>
<dbReference type="InterPro" id="IPR029001">
    <property type="entry name" value="ITPase-like_fam"/>
</dbReference>
<dbReference type="Proteomes" id="UP001150538">
    <property type="component" value="Unassembled WGS sequence"/>
</dbReference>
<dbReference type="GO" id="GO:0009143">
    <property type="term" value="P:nucleoside triphosphate catabolic process"/>
    <property type="evidence" value="ECO:0007669"/>
    <property type="project" value="InterPro"/>
</dbReference>
<keyword evidence="2" id="KW-0378">Hydrolase</keyword>
<dbReference type="CDD" id="cd00515">
    <property type="entry name" value="HAM1"/>
    <property type="match status" value="1"/>
</dbReference>
<dbReference type="GO" id="GO:0005737">
    <property type="term" value="C:cytoplasm"/>
    <property type="evidence" value="ECO:0007669"/>
    <property type="project" value="TreeGrafter"/>
</dbReference>
<dbReference type="GO" id="GO:0003987">
    <property type="term" value="F:acetate-CoA ligase activity"/>
    <property type="evidence" value="ECO:0007669"/>
    <property type="project" value="UniProtKB-EC"/>
</dbReference>
<evidence type="ECO:0000256" key="1">
    <source>
        <dbReference type="ARBA" id="ARBA00008023"/>
    </source>
</evidence>
<dbReference type="OrthoDB" id="6288734at2759"/>